<accession>A6I1A0</accession>
<sequence length="67" mass="7550">MKSLRDTPVRSQPDPVAEHSICERVQTSAKVEQAEELELQCVGTSSPLKSQPRHRPWIAKVCSCRMC</sequence>
<evidence type="ECO:0000259" key="1">
    <source>
        <dbReference type="Pfam" id="PF23123"/>
    </source>
</evidence>
<organism evidence="2 3">
    <name type="scientific">Rattus norvegicus</name>
    <name type="common">Rat</name>
    <dbReference type="NCBI Taxonomy" id="10116"/>
    <lineage>
        <taxon>Eukaryota</taxon>
        <taxon>Metazoa</taxon>
        <taxon>Chordata</taxon>
        <taxon>Craniata</taxon>
        <taxon>Vertebrata</taxon>
        <taxon>Euteleostomi</taxon>
        <taxon>Mammalia</taxon>
        <taxon>Eutheria</taxon>
        <taxon>Euarchontoglires</taxon>
        <taxon>Glires</taxon>
        <taxon>Rodentia</taxon>
        <taxon>Myomorpha</taxon>
        <taxon>Muroidea</taxon>
        <taxon>Muridae</taxon>
        <taxon>Murinae</taxon>
        <taxon>Rattus</taxon>
    </lineage>
</organism>
<evidence type="ECO:0000313" key="2">
    <source>
        <dbReference type="EMBL" id="EDL77827.1"/>
    </source>
</evidence>
<dbReference type="InterPro" id="IPR057848">
    <property type="entry name" value="WDR72_alpha-sol"/>
</dbReference>
<proteinExistence type="predicted"/>
<protein>
    <submittedName>
        <fullName evidence="2">RCG25428</fullName>
    </submittedName>
</protein>
<reference evidence="2 3" key="1">
    <citation type="submission" date="2005-09" db="EMBL/GenBank/DDBJ databases">
        <authorList>
            <person name="Mural R.J."/>
            <person name="Li P.W."/>
            <person name="Adams M.D."/>
            <person name="Amanatides P.G."/>
            <person name="Baden-Tillson H."/>
            <person name="Barnstead M."/>
            <person name="Chin S.H."/>
            <person name="Dew I."/>
            <person name="Evans C.A."/>
            <person name="Ferriera S."/>
            <person name="Flanigan M."/>
            <person name="Fosler C."/>
            <person name="Glodek A."/>
            <person name="Gu Z."/>
            <person name="Holt R.A."/>
            <person name="Jennings D."/>
            <person name="Kraft C.L."/>
            <person name="Lu F."/>
            <person name="Nguyen T."/>
            <person name="Nusskern D.R."/>
            <person name="Pfannkoch C.M."/>
            <person name="Sitter C."/>
            <person name="Sutton G.G."/>
            <person name="Venter J.C."/>
            <person name="Wang Z."/>
            <person name="Woodage T."/>
            <person name="Zheng X.H."/>
            <person name="Zhong F."/>
        </authorList>
    </citation>
    <scope>NUCLEOTIDE SEQUENCE [LARGE SCALE GENOMIC DNA]</scope>
    <source>
        <strain>BN</strain>
        <strain evidence="3">Sprague-Dawley</strain>
    </source>
</reference>
<dbReference type="EMBL" id="CH473954">
    <property type="protein sequence ID" value="EDL77827.1"/>
    <property type="molecule type" value="Genomic_DNA"/>
</dbReference>
<dbReference type="Proteomes" id="UP000234681">
    <property type="component" value="Chromosome 8"/>
</dbReference>
<evidence type="ECO:0000313" key="3">
    <source>
        <dbReference type="Proteomes" id="UP000234681"/>
    </source>
</evidence>
<feature type="domain" description="WDR72-like alpha-solenoid" evidence="1">
    <location>
        <begin position="1"/>
        <end position="50"/>
    </location>
</feature>
<dbReference type="Pfam" id="PF23123">
    <property type="entry name" value="WDR72_alpha-sol"/>
    <property type="match status" value="1"/>
</dbReference>
<dbReference type="AlphaFoldDB" id="A6I1A0"/>
<name>A6I1A0_RAT</name>
<gene>
    <name evidence="2" type="ORF">rCG_25428</name>
</gene>